<feature type="region of interest" description="Disordered" evidence="2">
    <location>
        <begin position="541"/>
        <end position="561"/>
    </location>
</feature>
<feature type="region of interest" description="Disordered" evidence="2">
    <location>
        <begin position="821"/>
        <end position="849"/>
    </location>
</feature>
<comment type="caution">
    <text evidence="6">The sequence shown here is derived from an EMBL/GenBank/DDBJ whole genome shotgun (WGS) entry which is preliminary data.</text>
</comment>
<feature type="domain" description="EGF-like" evidence="5">
    <location>
        <begin position="195"/>
        <end position="225"/>
    </location>
</feature>
<name>A0AAV4JQY8_9GAST</name>
<keyword evidence="1" id="KW-0245">EGF-like domain</keyword>
<feature type="region of interest" description="Disordered" evidence="2">
    <location>
        <begin position="670"/>
        <end position="769"/>
    </location>
</feature>
<feature type="compositionally biased region" description="Acidic residues" evidence="2">
    <location>
        <begin position="458"/>
        <end position="471"/>
    </location>
</feature>
<accession>A0AAV4JQY8</accession>
<dbReference type="InterPro" id="IPR000742">
    <property type="entry name" value="EGF"/>
</dbReference>
<evidence type="ECO:0000256" key="4">
    <source>
        <dbReference type="SAM" id="SignalP"/>
    </source>
</evidence>
<evidence type="ECO:0000313" key="7">
    <source>
        <dbReference type="Proteomes" id="UP000762676"/>
    </source>
</evidence>
<keyword evidence="7" id="KW-1185">Reference proteome</keyword>
<protein>
    <submittedName>
        <fullName evidence="6">Multiple epidermal growth factor domains protein 11</fullName>
    </submittedName>
</protein>
<evidence type="ECO:0000256" key="1">
    <source>
        <dbReference type="ARBA" id="ARBA00022536"/>
    </source>
</evidence>
<dbReference type="InterPro" id="IPR009030">
    <property type="entry name" value="Growth_fac_rcpt_cys_sf"/>
</dbReference>
<feature type="domain" description="EGF-like" evidence="5">
    <location>
        <begin position="240"/>
        <end position="271"/>
    </location>
</feature>
<sequence length="956" mass="104476">MKQQPLLLIVTLLMPTFVAESSLKTYTEFFAEECFPSLPCTPDCSESAETGLQDLDLDVGVEQATCNQSLTSDTHCLCDTPTCYKLQELCLNTCEDTNTDRLKDCVSCLTTSGQTVKTLDDRPGNRTCTEQCKGMCLNPQCNATASEKCSTCAPGYKGKFCHEQCSPACSGECHAESGACLQCSAGSYGSECEFKCPENCLHGNCFRKNGSCQACAPGYTGHHCNKTCPHGLYGELCGLKCSTTCKGARCEHVHGQCAEGCIPGYFGAFCGKPCPDKMYGQDCLSHCPASCAEGKPCHHESGKCQAGCLSGFMGAYCNETCPENRYGANCFFNCSKSCFHRLCNAYSGTCLTCDESYYGSLCQYKIDLDEMKHGALDSEVPPMQAVLMIGGIAFLGVLMWIGVAYLLLQQRKRILKDAAKGIDPRYSQWGMFPNMRSFRRAVRLYDQKWANQGGGDTETSDESESSEDENTNIENENKRKRMLDKARKKLWSWTNFKGEKLKPPNEVDLERVSKWLARHHGIQHPTKSESSRVALVDKIQSKNETTESSSISEDLKSDLEGDTKCTTQDTFAAGQNPETNETIGAGVSTEINTSQDQQENTITHTSTTRPASEGQTSVVRVVSSCERVCVGNVPIRADTIYLSPEPQPGGPKTMAGIKYLKETTRVKWMSNEAYGPRKDNRLGSTSSKEPISSTATSTSSSKPESTSSTSSSASSDSSTVTNTNTSWRTRDDSDSSTSDDTSDSSSSEEESDTSEGTSQSTKVTTRKDLSGMEEFSFPFKNRLTFAAVSDKKTGEDEDTTVEEEPEAPTFFQRLAGIFKRKPKNPEQNEPSPGLAVTGLSNSGAGGLPRPFSNKFLINRLETWNRNKGLEVRMNDGVMEVASSKNQRKIQGKAKELAGQSASIRSKRCEDSSYESTDLSDKTHHKTYSTSKRSNTTSGEDMTDVPSTMVTESVKML</sequence>
<feature type="transmembrane region" description="Helical" evidence="3">
    <location>
        <begin position="385"/>
        <end position="408"/>
    </location>
</feature>
<feature type="chain" id="PRO_5044011176" evidence="4">
    <location>
        <begin position="21"/>
        <end position="956"/>
    </location>
</feature>
<dbReference type="Gene3D" id="2.170.300.10">
    <property type="entry name" value="Tie2 ligand-binding domain superfamily"/>
    <property type="match status" value="1"/>
</dbReference>
<feature type="domain" description="EGF-like" evidence="5">
    <location>
        <begin position="290"/>
        <end position="331"/>
    </location>
</feature>
<dbReference type="SMART" id="SM00181">
    <property type="entry name" value="EGF"/>
    <property type="match status" value="6"/>
</dbReference>
<dbReference type="PANTHER" id="PTHR24043:SF8">
    <property type="entry name" value="EGF-LIKE DOMAIN-CONTAINING PROTEIN"/>
    <property type="match status" value="1"/>
</dbReference>
<feature type="domain" description="EGF-like" evidence="5">
    <location>
        <begin position="333"/>
        <end position="363"/>
    </location>
</feature>
<dbReference type="EMBL" id="BMAT01010352">
    <property type="protein sequence ID" value="GFS24721.1"/>
    <property type="molecule type" value="Genomic_DNA"/>
</dbReference>
<keyword evidence="3" id="KW-1133">Transmembrane helix</keyword>
<keyword evidence="4" id="KW-0732">Signal</keyword>
<feature type="domain" description="EGF-like" evidence="5">
    <location>
        <begin position="164"/>
        <end position="193"/>
    </location>
</feature>
<evidence type="ECO:0000256" key="3">
    <source>
        <dbReference type="SAM" id="Phobius"/>
    </source>
</evidence>
<feature type="compositionally biased region" description="Polar residues" evidence="2">
    <location>
        <begin position="682"/>
        <end position="691"/>
    </location>
</feature>
<dbReference type="PANTHER" id="PTHR24043">
    <property type="entry name" value="SCAVENGER RECEPTOR CLASS F"/>
    <property type="match status" value="1"/>
</dbReference>
<organism evidence="6 7">
    <name type="scientific">Elysia marginata</name>
    <dbReference type="NCBI Taxonomy" id="1093978"/>
    <lineage>
        <taxon>Eukaryota</taxon>
        <taxon>Metazoa</taxon>
        <taxon>Spiralia</taxon>
        <taxon>Lophotrochozoa</taxon>
        <taxon>Mollusca</taxon>
        <taxon>Gastropoda</taxon>
        <taxon>Heterobranchia</taxon>
        <taxon>Euthyneura</taxon>
        <taxon>Panpulmonata</taxon>
        <taxon>Sacoglossa</taxon>
        <taxon>Placobranchoidea</taxon>
        <taxon>Plakobranchidae</taxon>
        <taxon>Elysia</taxon>
    </lineage>
</organism>
<proteinExistence type="predicted"/>
<feature type="signal peptide" evidence="4">
    <location>
        <begin position="1"/>
        <end position="20"/>
    </location>
</feature>
<dbReference type="SUPFAM" id="SSF57184">
    <property type="entry name" value="Growth factor receptor domain"/>
    <property type="match status" value="1"/>
</dbReference>
<keyword evidence="3" id="KW-0812">Transmembrane</keyword>
<dbReference type="InterPro" id="IPR042635">
    <property type="entry name" value="MEGF10/SREC1/2-like"/>
</dbReference>
<keyword evidence="3" id="KW-0472">Membrane</keyword>
<dbReference type="AlphaFoldDB" id="A0AAV4JQY8"/>
<evidence type="ECO:0000313" key="6">
    <source>
        <dbReference type="EMBL" id="GFS24721.1"/>
    </source>
</evidence>
<feature type="domain" description="EGF-like" evidence="5">
    <location>
        <begin position="131"/>
        <end position="162"/>
    </location>
</feature>
<reference evidence="6 7" key="1">
    <citation type="journal article" date="2021" name="Elife">
        <title>Chloroplast acquisition without the gene transfer in kleptoplastic sea slugs, Plakobranchus ocellatus.</title>
        <authorList>
            <person name="Maeda T."/>
            <person name="Takahashi S."/>
            <person name="Yoshida T."/>
            <person name="Shimamura S."/>
            <person name="Takaki Y."/>
            <person name="Nagai Y."/>
            <person name="Toyoda A."/>
            <person name="Suzuki Y."/>
            <person name="Arimoto A."/>
            <person name="Ishii H."/>
            <person name="Satoh N."/>
            <person name="Nishiyama T."/>
            <person name="Hasebe M."/>
            <person name="Maruyama T."/>
            <person name="Minagawa J."/>
            <person name="Obokata J."/>
            <person name="Shigenobu S."/>
        </authorList>
    </citation>
    <scope>NUCLEOTIDE SEQUENCE [LARGE SCALE GENOMIC DNA]</scope>
</reference>
<feature type="region of interest" description="Disordered" evidence="2">
    <location>
        <begin position="450"/>
        <end position="480"/>
    </location>
</feature>
<dbReference type="GO" id="GO:0005044">
    <property type="term" value="F:scavenger receptor activity"/>
    <property type="evidence" value="ECO:0007669"/>
    <property type="project" value="InterPro"/>
</dbReference>
<feature type="compositionally biased region" description="Acidic residues" evidence="2">
    <location>
        <begin position="740"/>
        <end position="753"/>
    </location>
</feature>
<gene>
    <name evidence="6" type="ORF">ElyMa_005164600</name>
</gene>
<evidence type="ECO:0000259" key="5">
    <source>
        <dbReference type="SMART" id="SM00181"/>
    </source>
</evidence>
<feature type="compositionally biased region" description="Low complexity" evidence="2">
    <location>
        <begin position="692"/>
        <end position="727"/>
    </location>
</feature>
<evidence type="ECO:0000256" key="2">
    <source>
        <dbReference type="SAM" id="MobiDB-lite"/>
    </source>
</evidence>
<feature type="compositionally biased region" description="Polar residues" evidence="2">
    <location>
        <begin position="927"/>
        <end position="950"/>
    </location>
</feature>
<feature type="region of interest" description="Disordered" evidence="2">
    <location>
        <begin position="593"/>
        <end position="615"/>
    </location>
</feature>
<feature type="region of interest" description="Disordered" evidence="2">
    <location>
        <begin position="882"/>
        <end position="956"/>
    </location>
</feature>
<dbReference type="Proteomes" id="UP000762676">
    <property type="component" value="Unassembled WGS sequence"/>
</dbReference>